<dbReference type="Proteomes" id="UP000219072">
    <property type="component" value="Unassembled WGS sequence"/>
</dbReference>
<dbReference type="InterPro" id="IPR021124">
    <property type="entry name" value="CRISPR-assoc_prot_Cas5"/>
</dbReference>
<keyword evidence="4" id="KW-1185">Reference proteome</keyword>
<evidence type="ECO:0000256" key="2">
    <source>
        <dbReference type="SAM" id="MobiDB-lite"/>
    </source>
</evidence>
<proteinExistence type="predicted"/>
<dbReference type="GO" id="GO:0051607">
    <property type="term" value="P:defense response to virus"/>
    <property type="evidence" value="ECO:0007669"/>
    <property type="project" value="UniProtKB-KW"/>
</dbReference>
<name>A0A286E8J9_9ACTN</name>
<dbReference type="RefSeq" id="WP_097233951.1">
    <property type="nucleotide sequence ID" value="NZ_OCNE01000029.1"/>
</dbReference>
<dbReference type="Pfam" id="PF09704">
    <property type="entry name" value="Cas_Cas5d"/>
    <property type="match status" value="1"/>
</dbReference>
<dbReference type="GO" id="GO:0003723">
    <property type="term" value="F:RNA binding"/>
    <property type="evidence" value="ECO:0007669"/>
    <property type="project" value="InterPro"/>
</dbReference>
<dbReference type="CDD" id="cd09756">
    <property type="entry name" value="Cas5_I-E"/>
    <property type="match status" value="1"/>
</dbReference>
<protein>
    <submittedName>
        <fullName evidence="3">CRISPR-associated protein, Cas5e family</fullName>
    </submittedName>
</protein>
<evidence type="ECO:0000256" key="1">
    <source>
        <dbReference type="ARBA" id="ARBA00023118"/>
    </source>
</evidence>
<keyword evidence="1" id="KW-0051">Antiviral defense</keyword>
<feature type="region of interest" description="Disordered" evidence="2">
    <location>
        <begin position="208"/>
        <end position="238"/>
    </location>
</feature>
<dbReference type="NCBIfam" id="TIGR02593">
    <property type="entry name" value="CRISPR_cas5"/>
    <property type="match status" value="1"/>
</dbReference>
<dbReference type="AlphaFoldDB" id="A0A286E8J9"/>
<dbReference type="InterPro" id="IPR010147">
    <property type="entry name" value="CRISPR-assoc_prot_CasD"/>
</dbReference>
<gene>
    <name evidence="3" type="ORF">SAMN06297387_12933</name>
</gene>
<evidence type="ECO:0000313" key="3">
    <source>
        <dbReference type="EMBL" id="SOD67226.1"/>
    </source>
</evidence>
<dbReference type="GO" id="GO:0043571">
    <property type="term" value="P:maintenance of CRISPR repeat elements"/>
    <property type="evidence" value="ECO:0007669"/>
    <property type="project" value="InterPro"/>
</dbReference>
<accession>A0A286E8J9</accession>
<dbReference type="Gene3D" id="3.30.70.2660">
    <property type="match status" value="1"/>
</dbReference>
<dbReference type="InterPro" id="IPR013422">
    <property type="entry name" value="CRISPR-assoc_prot_Cas5_N"/>
</dbReference>
<sequence length="285" mass="31069">MTSSEAEDRPGLLLRLAGPLQSWGEKSHFTERDTARFPTRSGVIGMLAAALGRKRGEPLDDLTALSLTVREDRPGVMMTDLHTVGGGLPNRDTVTTAEGKKRGGATATLLSHRDYLADAAFTVALTSTLGGPDAETLDRYAEALREPRWPFYLGRRSCPPEGPVLLARSDRALEELVGLPVSAERAKGAGPSHLVFLSDEPLDALPVPKEWESSPADESARPTSTINDDPRSFHPKRRTYRVRPLYRRTVAVPEERFAGLGAPYLAALEKHLAEQRVPSEEGMTP</sequence>
<reference evidence="3 4" key="1">
    <citation type="submission" date="2017-09" db="EMBL/GenBank/DDBJ databases">
        <authorList>
            <person name="Ehlers B."/>
            <person name="Leendertz F.H."/>
        </authorList>
    </citation>
    <scope>NUCLEOTIDE SEQUENCE [LARGE SCALE GENOMIC DNA]</scope>
    <source>
        <strain evidence="3 4">CGMCC 4.7095</strain>
    </source>
</reference>
<dbReference type="NCBIfam" id="TIGR01868">
    <property type="entry name" value="casD_Cas5e"/>
    <property type="match status" value="1"/>
</dbReference>
<evidence type="ECO:0000313" key="4">
    <source>
        <dbReference type="Proteomes" id="UP000219072"/>
    </source>
</evidence>
<dbReference type="OrthoDB" id="3189549at2"/>
<dbReference type="EMBL" id="OCNE01000029">
    <property type="protein sequence ID" value="SOD67226.1"/>
    <property type="molecule type" value="Genomic_DNA"/>
</dbReference>
<organism evidence="3 4">
    <name type="scientific">Streptomyces zhaozhouensis</name>
    <dbReference type="NCBI Taxonomy" id="1300267"/>
    <lineage>
        <taxon>Bacteria</taxon>
        <taxon>Bacillati</taxon>
        <taxon>Actinomycetota</taxon>
        <taxon>Actinomycetes</taxon>
        <taxon>Kitasatosporales</taxon>
        <taxon>Streptomycetaceae</taxon>
        <taxon>Streptomyces</taxon>
    </lineage>
</organism>